<evidence type="ECO:0000313" key="3">
    <source>
        <dbReference type="EMBL" id="GAF78186.1"/>
    </source>
</evidence>
<dbReference type="PANTHER" id="PTHR43140">
    <property type="entry name" value="TYPE-1 RESTRICTION ENZYME ECOKI SPECIFICITY PROTEIN"/>
    <property type="match status" value="1"/>
</dbReference>
<evidence type="ECO:0000256" key="2">
    <source>
        <dbReference type="ARBA" id="ARBA00023125"/>
    </source>
</evidence>
<dbReference type="InterPro" id="IPR051212">
    <property type="entry name" value="Type-I_RE_S_subunit"/>
</dbReference>
<dbReference type="GO" id="GO:0003677">
    <property type="term" value="F:DNA binding"/>
    <property type="evidence" value="ECO:0007669"/>
    <property type="project" value="UniProtKB-KW"/>
</dbReference>
<keyword evidence="2" id="KW-0238">DNA-binding</keyword>
<sequence length="247" mass="27331">ARIDALIAAKERLLGLLAEKRRALTARAVTRGLDPNVQLRNSGISWLGKIPVHWKVRRIAWLFRERDQRNEPELPLLVVSINVGVVLREFSDERIESTAADFNTYKVARNGDVVFNKMRMWQGAVGVAPIDGLVSPDYVVAAPTGAVLPEYAELLFRTQAFSAECARHSHGIVWDRLRLYWEGFRDITVPLPPADEQTEIVSRVSSETNNIDILGVATEQTIALLKERRAGLIAAAVTGQIDVGGAS</sequence>
<dbReference type="EMBL" id="BARS01003140">
    <property type="protein sequence ID" value="GAF78186.1"/>
    <property type="molecule type" value="Genomic_DNA"/>
</dbReference>
<dbReference type="InterPro" id="IPR044946">
    <property type="entry name" value="Restrct_endonuc_typeI_TRD_sf"/>
</dbReference>
<dbReference type="SUPFAM" id="SSF116734">
    <property type="entry name" value="DNA methylase specificity domain"/>
    <property type="match status" value="1"/>
</dbReference>
<keyword evidence="1" id="KW-0680">Restriction system</keyword>
<accession>X0SSQ9</accession>
<feature type="non-terminal residue" evidence="3">
    <location>
        <position position="1"/>
    </location>
</feature>
<name>X0SSQ9_9ZZZZ</name>
<protein>
    <recommendedName>
        <fullName evidence="4">Type I restriction modification DNA specificity domain-containing protein</fullName>
    </recommendedName>
</protein>
<dbReference type="GO" id="GO:0009307">
    <property type="term" value="P:DNA restriction-modification system"/>
    <property type="evidence" value="ECO:0007669"/>
    <property type="project" value="UniProtKB-KW"/>
</dbReference>
<evidence type="ECO:0008006" key="4">
    <source>
        <dbReference type="Google" id="ProtNLM"/>
    </source>
</evidence>
<proteinExistence type="predicted"/>
<evidence type="ECO:0000256" key="1">
    <source>
        <dbReference type="ARBA" id="ARBA00022747"/>
    </source>
</evidence>
<reference evidence="3" key="1">
    <citation type="journal article" date="2014" name="Front. Microbiol.">
        <title>High frequency of phylogenetically diverse reductive dehalogenase-homologous genes in deep subseafloor sedimentary metagenomes.</title>
        <authorList>
            <person name="Kawai M."/>
            <person name="Futagami T."/>
            <person name="Toyoda A."/>
            <person name="Takaki Y."/>
            <person name="Nishi S."/>
            <person name="Hori S."/>
            <person name="Arai W."/>
            <person name="Tsubouchi T."/>
            <person name="Morono Y."/>
            <person name="Uchiyama I."/>
            <person name="Ito T."/>
            <person name="Fujiyama A."/>
            <person name="Inagaki F."/>
            <person name="Takami H."/>
        </authorList>
    </citation>
    <scope>NUCLEOTIDE SEQUENCE</scope>
    <source>
        <strain evidence="3">Expedition CK06-06</strain>
    </source>
</reference>
<gene>
    <name evidence="3" type="ORF">S01H1_06051</name>
</gene>
<dbReference type="PANTHER" id="PTHR43140:SF1">
    <property type="entry name" value="TYPE I RESTRICTION ENZYME ECOKI SPECIFICITY SUBUNIT"/>
    <property type="match status" value="1"/>
</dbReference>
<comment type="caution">
    <text evidence="3">The sequence shown here is derived from an EMBL/GenBank/DDBJ whole genome shotgun (WGS) entry which is preliminary data.</text>
</comment>
<organism evidence="3">
    <name type="scientific">marine sediment metagenome</name>
    <dbReference type="NCBI Taxonomy" id="412755"/>
    <lineage>
        <taxon>unclassified sequences</taxon>
        <taxon>metagenomes</taxon>
        <taxon>ecological metagenomes</taxon>
    </lineage>
</organism>
<dbReference type="AlphaFoldDB" id="X0SSQ9"/>
<dbReference type="Gene3D" id="3.90.220.20">
    <property type="entry name" value="DNA methylase specificity domains"/>
    <property type="match status" value="1"/>
</dbReference>